<dbReference type="EMBL" id="AP018886">
    <property type="protein sequence ID" value="BBF90090.1"/>
    <property type="molecule type" value="Genomic_DNA"/>
</dbReference>
<reference evidence="2" key="2">
    <citation type="submission" date="2018-08" db="EMBL/GenBank/DDBJ databases">
        <title>Oryza rufipogon genomic DNA, chromosome 11, BAC clone:ORUFIa0104I16.</title>
        <authorList>
            <person name="Wu J."/>
            <person name="Kanamori H."/>
        </authorList>
    </citation>
    <scope>NUCLEOTIDE SEQUENCE</scope>
    <source>
        <strain evidence="2">W1943</strain>
    </source>
</reference>
<proteinExistence type="predicted"/>
<dbReference type="EMBL" id="AP018887">
    <property type="protein sequence ID" value="BBF90099.1"/>
    <property type="molecule type" value="Genomic_DNA"/>
</dbReference>
<keyword evidence="1" id="KW-0472">Membrane</keyword>
<keyword evidence="1" id="KW-0812">Transmembrane</keyword>
<dbReference type="AlphaFoldDB" id="A0A679BED8"/>
<gene>
    <name evidence="3" type="primary">ORUFIa0012C12.12</name>
    <name evidence="2" type="synonym">ORUFIa0104I16.18</name>
</gene>
<keyword evidence="1" id="KW-1133">Transmembrane helix</keyword>
<evidence type="ECO:0000313" key="2">
    <source>
        <dbReference type="EMBL" id="BBF90090.1"/>
    </source>
</evidence>
<sequence length="177" mass="19531">MEVKEERAEGQTAAGLVVAGGRAAGQTAAGVVVASGRVGDSSGWCWRGWRRKRRQRRRRVARSGKGDGCGGGDGWARSLERQWQQRGWGSDQAAEGVPELAFTFPSTTEWTMQCFNHHRRVQVFLRGMFTALVAMASYATLAAVAIVVVLLLYPQLQHRHVAAPVFAIGRRGRERKR</sequence>
<reference evidence="3" key="1">
    <citation type="submission" date="2018-08" db="EMBL/GenBank/DDBJ databases">
        <title>Oryza rufipogon genomic DNA, chromosome 11, BAC clone:ORUFIa0012C12.</title>
        <authorList>
            <person name="Wu J."/>
            <person name="Kanamori H."/>
        </authorList>
    </citation>
    <scope>NUCLEOTIDE SEQUENCE</scope>
    <source>
        <strain evidence="3">W1943</strain>
    </source>
</reference>
<name>A0A679BED8_ORYRU</name>
<accession>A0A679BED8</accession>
<feature type="transmembrane region" description="Helical" evidence="1">
    <location>
        <begin position="129"/>
        <end position="153"/>
    </location>
</feature>
<organism evidence="3">
    <name type="scientific">Oryza rufipogon</name>
    <name type="common">Brownbeard rice</name>
    <name type="synonym">Asian wild rice</name>
    <dbReference type="NCBI Taxonomy" id="4529"/>
    <lineage>
        <taxon>Eukaryota</taxon>
        <taxon>Viridiplantae</taxon>
        <taxon>Streptophyta</taxon>
        <taxon>Embryophyta</taxon>
        <taxon>Tracheophyta</taxon>
        <taxon>Spermatophyta</taxon>
        <taxon>Magnoliopsida</taxon>
        <taxon>Liliopsida</taxon>
        <taxon>Poales</taxon>
        <taxon>Poaceae</taxon>
        <taxon>BOP clade</taxon>
        <taxon>Oryzoideae</taxon>
        <taxon>Oryzeae</taxon>
        <taxon>Oryzinae</taxon>
        <taxon>Oryza</taxon>
    </lineage>
</organism>
<evidence type="ECO:0000313" key="3">
    <source>
        <dbReference type="EMBL" id="BBF90099.1"/>
    </source>
</evidence>
<protein>
    <submittedName>
        <fullName evidence="3">Uncharacterized protein</fullName>
    </submittedName>
</protein>
<evidence type="ECO:0000256" key="1">
    <source>
        <dbReference type="SAM" id="Phobius"/>
    </source>
</evidence>